<evidence type="ECO:0000256" key="2">
    <source>
        <dbReference type="ARBA" id="ARBA00024900"/>
    </source>
</evidence>
<dbReference type="CDD" id="cd00305">
    <property type="entry name" value="Cu-Zn_Superoxide_Dismutase"/>
    <property type="match status" value="1"/>
</dbReference>
<keyword evidence="3" id="KW-0560">Oxidoreductase</keyword>
<dbReference type="KEGG" id="kpul:GXN76_01570"/>
<evidence type="ECO:0000256" key="4">
    <source>
        <dbReference type="SAM" id="MobiDB-lite"/>
    </source>
</evidence>
<dbReference type="Pfam" id="PF00080">
    <property type="entry name" value="Sod_Cu"/>
    <property type="match status" value="1"/>
</dbReference>
<feature type="region of interest" description="Disordered" evidence="4">
    <location>
        <begin position="99"/>
        <end position="188"/>
    </location>
</feature>
<proteinExistence type="inferred from homology"/>
<comment type="cofactor">
    <cofactor evidence="3">
        <name>Cu cation</name>
        <dbReference type="ChEBI" id="CHEBI:23378"/>
    </cofactor>
    <text evidence="3">Binds 1 copper ion per subunit.</text>
</comment>
<dbReference type="EC" id="1.15.1.1" evidence="3"/>
<dbReference type="AlphaFoldDB" id="A0A7D3Y834"/>
<keyword evidence="8" id="KW-1185">Reference proteome</keyword>
<comment type="similarity">
    <text evidence="1 3">Belongs to the Cu-Zn superoxide dismutase family.</text>
</comment>
<dbReference type="InterPro" id="IPR001424">
    <property type="entry name" value="SOD_Cu_Zn_dom"/>
</dbReference>
<gene>
    <name evidence="7" type="ORF">GXN76_01570</name>
</gene>
<dbReference type="RefSeq" id="WP_173219727.1">
    <property type="nucleotide sequence ID" value="NZ_CP048104.1"/>
</dbReference>
<sequence length="188" mass="19401">MKWIVAALSNVLVISALAGCSQPTSSGPDSKEKQTEQSITASAKILNADGTEVGTAVLTEGEKGVEIQVTAKDLEPGKHGFHIHETGTCQPPDFKSAGGHFNPEGKEHGKENPQGSHVGDLPNLEIRSDGTGKLTATAEGATLGKGKNSLLKNGGTSLVIHAEPDDMKTDPAGDAGDRIACGEVKEQP</sequence>
<dbReference type="SUPFAM" id="SSF49329">
    <property type="entry name" value="Cu,Zn superoxide dismutase-like"/>
    <property type="match status" value="1"/>
</dbReference>
<organism evidence="7 8">
    <name type="scientific">Kroppenstedtia pulmonis</name>
    <dbReference type="NCBI Taxonomy" id="1380685"/>
    <lineage>
        <taxon>Bacteria</taxon>
        <taxon>Bacillati</taxon>
        <taxon>Bacillota</taxon>
        <taxon>Bacilli</taxon>
        <taxon>Bacillales</taxon>
        <taxon>Thermoactinomycetaceae</taxon>
        <taxon>Kroppenstedtia</taxon>
    </lineage>
</organism>
<keyword evidence="3" id="KW-0186">Copper</keyword>
<dbReference type="Gene3D" id="2.60.40.200">
    <property type="entry name" value="Superoxide dismutase, copper/zinc binding domain"/>
    <property type="match status" value="1"/>
</dbReference>
<evidence type="ECO:0000313" key="8">
    <source>
        <dbReference type="Proteomes" id="UP000503088"/>
    </source>
</evidence>
<keyword evidence="5" id="KW-0732">Signal</keyword>
<accession>A0A7D3Y834</accession>
<evidence type="ECO:0000313" key="7">
    <source>
        <dbReference type="EMBL" id="QKG83281.1"/>
    </source>
</evidence>
<dbReference type="PROSITE" id="PS51257">
    <property type="entry name" value="PROKAR_LIPOPROTEIN"/>
    <property type="match status" value="1"/>
</dbReference>
<comment type="catalytic activity">
    <reaction evidence="3">
        <text>2 superoxide + 2 H(+) = H2O2 + O2</text>
        <dbReference type="Rhea" id="RHEA:20696"/>
        <dbReference type="ChEBI" id="CHEBI:15378"/>
        <dbReference type="ChEBI" id="CHEBI:15379"/>
        <dbReference type="ChEBI" id="CHEBI:16240"/>
        <dbReference type="ChEBI" id="CHEBI:18421"/>
        <dbReference type="EC" id="1.15.1.1"/>
    </reaction>
</comment>
<dbReference type="Proteomes" id="UP000503088">
    <property type="component" value="Chromosome"/>
</dbReference>
<dbReference type="EMBL" id="CP048104">
    <property type="protein sequence ID" value="QKG83281.1"/>
    <property type="molecule type" value="Genomic_DNA"/>
</dbReference>
<dbReference type="InterPro" id="IPR024134">
    <property type="entry name" value="SOD_Cu/Zn_/chaperone"/>
</dbReference>
<protein>
    <recommendedName>
        <fullName evidence="3">Superoxide dismutase [Cu-Zn]</fullName>
        <ecNumber evidence="3">1.15.1.1</ecNumber>
    </recommendedName>
</protein>
<evidence type="ECO:0000256" key="1">
    <source>
        <dbReference type="ARBA" id="ARBA00010457"/>
    </source>
</evidence>
<keyword evidence="3" id="KW-0479">Metal-binding</keyword>
<reference evidence="7 8" key="1">
    <citation type="submission" date="2020-01" db="EMBL/GenBank/DDBJ databases">
        <authorList>
            <person name="Gulvik C.A."/>
            <person name="Batra D.G."/>
        </authorList>
    </citation>
    <scope>NUCLEOTIDE SEQUENCE [LARGE SCALE GENOMIC DNA]</scope>
    <source>
        <strain evidence="7 8">W9323</strain>
    </source>
</reference>
<dbReference type="PROSITE" id="PS00332">
    <property type="entry name" value="SOD_CU_ZN_2"/>
    <property type="match status" value="1"/>
</dbReference>
<keyword evidence="3" id="KW-0862">Zinc</keyword>
<dbReference type="InterPro" id="IPR018152">
    <property type="entry name" value="SOD_Cu/Zn_BS"/>
</dbReference>
<comment type="cofactor">
    <cofactor evidence="3">
        <name>Zn(2+)</name>
        <dbReference type="ChEBI" id="CHEBI:29105"/>
    </cofactor>
    <text evidence="3">Binds 1 zinc ion per subunit.</text>
</comment>
<evidence type="ECO:0000259" key="6">
    <source>
        <dbReference type="Pfam" id="PF00080"/>
    </source>
</evidence>
<feature type="domain" description="Superoxide dismutase copper/zinc binding" evidence="6">
    <location>
        <begin position="54"/>
        <end position="183"/>
    </location>
</feature>
<dbReference type="GO" id="GO:0005507">
    <property type="term" value="F:copper ion binding"/>
    <property type="evidence" value="ECO:0007669"/>
    <property type="project" value="InterPro"/>
</dbReference>
<feature type="compositionally biased region" description="Low complexity" evidence="4">
    <location>
        <begin position="144"/>
        <end position="155"/>
    </location>
</feature>
<feature type="compositionally biased region" description="Basic and acidic residues" evidence="4">
    <location>
        <begin position="162"/>
        <end position="177"/>
    </location>
</feature>
<comment type="function">
    <text evidence="2">Destroys radicals which are normally produced within the cells and which are toxic to biological systems. May play a role in favoring mycobacterial survival in phagocytes.</text>
</comment>
<name>A0A7D3Y834_9BACL</name>
<feature type="chain" id="PRO_5038831260" description="Superoxide dismutase [Cu-Zn]" evidence="5">
    <location>
        <begin position="19"/>
        <end position="188"/>
    </location>
</feature>
<dbReference type="PANTHER" id="PTHR10003">
    <property type="entry name" value="SUPEROXIDE DISMUTASE CU-ZN -RELATED"/>
    <property type="match status" value="1"/>
</dbReference>
<evidence type="ECO:0000256" key="5">
    <source>
        <dbReference type="SAM" id="SignalP"/>
    </source>
</evidence>
<dbReference type="GO" id="GO:0004784">
    <property type="term" value="F:superoxide dismutase activity"/>
    <property type="evidence" value="ECO:0007669"/>
    <property type="project" value="UniProtKB-EC"/>
</dbReference>
<feature type="signal peptide" evidence="5">
    <location>
        <begin position="1"/>
        <end position="18"/>
    </location>
</feature>
<evidence type="ECO:0000256" key="3">
    <source>
        <dbReference type="RuleBase" id="RU000393"/>
    </source>
</evidence>
<dbReference type="InterPro" id="IPR036423">
    <property type="entry name" value="SOD-like_Cu/Zn_dom_sf"/>
</dbReference>